<accession>A0ABQ3K7D9</accession>
<sequence length="82" mass="8964">MSAIASEPEHFGASASSLELLVQYRMPMINAMATTIAARNGRIFLLRRVGWELIIESSPFRHPEVHYPGAGTGKGTVIPKLD</sequence>
<gene>
    <name evidence="1" type="ORF">GCM10017567_21740</name>
</gene>
<dbReference type="EMBL" id="BNAW01000006">
    <property type="protein sequence ID" value="GHG05254.1"/>
    <property type="molecule type" value="Genomic_DNA"/>
</dbReference>
<comment type="caution">
    <text evidence="1">The sequence shown here is derived from an EMBL/GenBank/DDBJ whole genome shotgun (WGS) entry which is preliminary data.</text>
</comment>
<reference evidence="2" key="1">
    <citation type="journal article" date="2019" name="Int. J. Syst. Evol. Microbiol.">
        <title>The Global Catalogue of Microorganisms (GCM) 10K type strain sequencing project: providing services to taxonomists for standard genome sequencing and annotation.</title>
        <authorList>
            <consortium name="The Broad Institute Genomics Platform"/>
            <consortium name="The Broad Institute Genome Sequencing Center for Infectious Disease"/>
            <person name="Wu L."/>
            <person name="Ma J."/>
        </authorList>
    </citation>
    <scope>NUCLEOTIDE SEQUENCE [LARGE SCALE GENOMIC DNA]</scope>
    <source>
        <strain evidence="2">CGMCC 4.7680</strain>
    </source>
</reference>
<protein>
    <submittedName>
        <fullName evidence="1">Uncharacterized protein</fullName>
    </submittedName>
</protein>
<evidence type="ECO:0000313" key="1">
    <source>
        <dbReference type="EMBL" id="GHG05254.1"/>
    </source>
</evidence>
<evidence type="ECO:0000313" key="2">
    <source>
        <dbReference type="Proteomes" id="UP000649955"/>
    </source>
</evidence>
<proteinExistence type="predicted"/>
<dbReference type="Proteomes" id="UP000649955">
    <property type="component" value="Unassembled WGS sequence"/>
</dbReference>
<keyword evidence="2" id="KW-1185">Reference proteome</keyword>
<name>A0ABQ3K7D9_9PSEU</name>
<organism evidence="1 2">
    <name type="scientific">Amycolatopsis bullii</name>
    <dbReference type="NCBI Taxonomy" id="941987"/>
    <lineage>
        <taxon>Bacteria</taxon>
        <taxon>Bacillati</taxon>
        <taxon>Actinomycetota</taxon>
        <taxon>Actinomycetes</taxon>
        <taxon>Pseudonocardiales</taxon>
        <taxon>Pseudonocardiaceae</taxon>
        <taxon>Amycolatopsis</taxon>
    </lineage>
</organism>